<reference evidence="1 2" key="1">
    <citation type="submission" date="2021-02" db="EMBL/GenBank/DDBJ databases">
        <title>Variation within the Batrachochytrium salamandrivorans European outbreak.</title>
        <authorList>
            <person name="Kelly M."/>
            <person name="Pasmans F."/>
            <person name="Shea T.P."/>
            <person name="Munoz J.F."/>
            <person name="Carranza S."/>
            <person name="Cuomo C.A."/>
            <person name="Martel A."/>
        </authorList>
    </citation>
    <scope>NUCLEOTIDE SEQUENCE [LARGE SCALE GENOMIC DNA]</scope>
    <source>
        <strain evidence="1 2">AMFP18/2</strain>
    </source>
</reference>
<protein>
    <submittedName>
        <fullName evidence="1">Uncharacterized protein</fullName>
    </submittedName>
</protein>
<evidence type="ECO:0000313" key="1">
    <source>
        <dbReference type="EMBL" id="KAH6596071.1"/>
    </source>
</evidence>
<dbReference type="Proteomes" id="UP001648503">
    <property type="component" value="Unassembled WGS sequence"/>
</dbReference>
<dbReference type="PANTHER" id="PTHR39218:SF1">
    <property type="entry name" value="OXIDOREDUCTASE 14 KDA SUBUNIT, PUTATIVE (AFU_ORTHOLOGUE AFUA_1G12110)-RELATED"/>
    <property type="match status" value="1"/>
</dbReference>
<dbReference type="EMBL" id="JAFCIX010000249">
    <property type="protein sequence ID" value="KAH6596071.1"/>
    <property type="molecule type" value="Genomic_DNA"/>
</dbReference>
<proteinExistence type="predicted"/>
<comment type="caution">
    <text evidence="1">The sequence shown here is derived from an EMBL/GenBank/DDBJ whole genome shotgun (WGS) entry which is preliminary data.</text>
</comment>
<gene>
    <name evidence="1" type="ORF">BASA50_005368</name>
</gene>
<organism evidence="1 2">
    <name type="scientific">Batrachochytrium salamandrivorans</name>
    <dbReference type="NCBI Taxonomy" id="1357716"/>
    <lineage>
        <taxon>Eukaryota</taxon>
        <taxon>Fungi</taxon>
        <taxon>Fungi incertae sedis</taxon>
        <taxon>Chytridiomycota</taxon>
        <taxon>Chytridiomycota incertae sedis</taxon>
        <taxon>Chytridiomycetes</taxon>
        <taxon>Rhizophydiales</taxon>
        <taxon>Rhizophydiales incertae sedis</taxon>
        <taxon>Batrachochytrium</taxon>
    </lineage>
</organism>
<name>A0ABQ8FCS6_9FUNG</name>
<evidence type="ECO:0000313" key="2">
    <source>
        <dbReference type="Proteomes" id="UP001648503"/>
    </source>
</evidence>
<sequence>MLVPTHALGVKPTQMDMVGDIAFWGTGGLMVQAWHNSIMKLPIRAKPHLYLLCGSIGAVVGYAVHNAQTRSMVKLEKQRDMLVRRRMDRMRRDGLLA</sequence>
<dbReference type="PANTHER" id="PTHR39218">
    <property type="entry name" value="OXIDOREDUCTASE 14 KDA SUBUNIT, PUTATIVE (AFU_ORTHOLOGUE AFUA_1G12110)-RELATED"/>
    <property type="match status" value="1"/>
</dbReference>
<accession>A0ABQ8FCS6</accession>
<keyword evidence="2" id="KW-1185">Reference proteome</keyword>